<dbReference type="OrthoDB" id="9880441at2759"/>
<dbReference type="InterPro" id="IPR029403">
    <property type="entry name" value="RESP18_dom"/>
</dbReference>
<name>A0A9Q0ESY6_9TELE</name>
<dbReference type="InterPro" id="IPR033522">
    <property type="entry name" value="IA-2/IA-2_beta"/>
</dbReference>
<reference evidence="5" key="1">
    <citation type="submission" date="2022-07" db="EMBL/GenBank/DDBJ databases">
        <title>Chromosome-level genome of Muraenolepis orangiensis.</title>
        <authorList>
            <person name="Kim J."/>
        </authorList>
    </citation>
    <scope>NUCLEOTIDE SEQUENCE</scope>
    <source>
        <strain evidence="5">KU_S4_2022</strain>
        <tissue evidence="5">Muscle</tissue>
    </source>
</reference>
<sequence length="464" mass="51377">FCTNDGVFGQCQSLSDSEFFTYQVSSSTLERLHLLLQTLAHRGLTWQDDLTQEVVSRELAKLHRVPLRRLAPLAPQAGALTAHRTPADRKQNSVENRPDVVDSDGRDPRPRPRPGWKTTYGLQEGKAQHPLTEGRYAQRGHLPPPPHTYLAPALQNSVQNSVQNSGRTGPGPLERLLAGIAAPHPDPPLSGRKQRPQGKLQYLGHVWSELPEPKTSRPNLDKLLLKTSSNKLQGKQSLSGVDDQYIHKLVNQLGLLDHQGLDHQGLDHQHPLADLFASLQAADPLGPRVGGKAPLGAPGSRGVPGGKRLPLVAMKMDPGQNQDQSLDWTGGQPGSQQGQQVSLSNQDADDKHTVFLSKLLHYLDREEVQRPWGDQTSWGDQRTVGLENVHSQTTLNQGHLPQKMKIKAELVHLGVKEFSSRGKDRHFGYIITDSDSLSSRRGSELMERLMEKLHLHTSDLRQLT</sequence>
<organism evidence="5 6">
    <name type="scientific">Muraenolepis orangiensis</name>
    <name type="common">Patagonian moray cod</name>
    <dbReference type="NCBI Taxonomy" id="630683"/>
    <lineage>
        <taxon>Eukaryota</taxon>
        <taxon>Metazoa</taxon>
        <taxon>Chordata</taxon>
        <taxon>Craniata</taxon>
        <taxon>Vertebrata</taxon>
        <taxon>Euteleostomi</taxon>
        <taxon>Actinopterygii</taxon>
        <taxon>Neopterygii</taxon>
        <taxon>Teleostei</taxon>
        <taxon>Neoteleostei</taxon>
        <taxon>Acanthomorphata</taxon>
        <taxon>Zeiogadaria</taxon>
        <taxon>Gadariae</taxon>
        <taxon>Gadiformes</taxon>
        <taxon>Muraenolepidoidei</taxon>
        <taxon>Muraenolepididae</taxon>
        <taxon>Muraenolepis</taxon>
    </lineage>
</organism>
<feature type="non-terminal residue" evidence="5">
    <location>
        <position position="464"/>
    </location>
</feature>
<evidence type="ECO:0000256" key="2">
    <source>
        <dbReference type="ARBA" id="ARBA00023329"/>
    </source>
</evidence>
<comment type="subcellular location">
    <subcellularLocation>
        <location evidence="1">Cytoplasmic vesicle</location>
        <location evidence="1">Secretory vesicle</location>
    </subcellularLocation>
</comment>
<evidence type="ECO:0000313" key="5">
    <source>
        <dbReference type="EMBL" id="KAJ3611371.1"/>
    </source>
</evidence>
<dbReference type="Pfam" id="PF14948">
    <property type="entry name" value="RESP18"/>
    <property type="match status" value="1"/>
</dbReference>
<dbReference type="PANTHER" id="PTHR46106:SF5">
    <property type="entry name" value="RECEPTOR-TYPE TYROSINE-PROTEIN PHOSPHATASE N2"/>
    <property type="match status" value="1"/>
</dbReference>
<comment type="caution">
    <text evidence="5">The sequence shown here is derived from an EMBL/GenBank/DDBJ whole genome shotgun (WGS) entry which is preliminary data.</text>
</comment>
<dbReference type="EMBL" id="JANIIK010000037">
    <property type="protein sequence ID" value="KAJ3611371.1"/>
    <property type="molecule type" value="Genomic_DNA"/>
</dbReference>
<feature type="region of interest" description="Disordered" evidence="3">
    <location>
        <begin position="160"/>
        <end position="196"/>
    </location>
</feature>
<dbReference type="GO" id="GO:0051046">
    <property type="term" value="P:regulation of secretion"/>
    <property type="evidence" value="ECO:0007669"/>
    <property type="project" value="TreeGrafter"/>
</dbReference>
<dbReference type="GO" id="GO:0030141">
    <property type="term" value="C:secretory granule"/>
    <property type="evidence" value="ECO:0007669"/>
    <property type="project" value="InterPro"/>
</dbReference>
<proteinExistence type="predicted"/>
<evidence type="ECO:0000256" key="3">
    <source>
        <dbReference type="SAM" id="MobiDB-lite"/>
    </source>
</evidence>
<keyword evidence="6" id="KW-1185">Reference proteome</keyword>
<evidence type="ECO:0000256" key="1">
    <source>
        <dbReference type="ARBA" id="ARBA00004398"/>
    </source>
</evidence>
<evidence type="ECO:0000259" key="4">
    <source>
        <dbReference type="Pfam" id="PF14948"/>
    </source>
</evidence>
<gene>
    <name evidence="5" type="ORF">NHX12_021387</name>
</gene>
<feature type="region of interest" description="Disordered" evidence="3">
    <location>
        <begin position="317"/>
        <end position="345"/>
    </location>
</feature>
<dbReference type="Gene3D" id="3.30.70.2470">
    <property type="entry name" value="Protein-tyrosine phosphatase receptor IA-2 ectodomain"/>
    <property type="match status" value="1"/>
</dbReference>
<dbReference type="Proteomes" id="UP001148018">
    <property type="component" value="Unassembled WGS sequence"/>
</dbReference>
<dbReference type="GO" id="GO:0045202">
    <property type="term" value="C:synapse"/>
    <property type="evidence" value="ECO:0007669"/>
    <property type="project" value="TreeGrafter"/>
</dbReference>
<dbReference type="InterPro" id="IPR038112">
    <property type="entry name" value="Receptor_IA-2_ectodomain_sf"/>
</dbReference>
<feature type="domain" description="RESP18" evidence="4">
    <location>
        <begin position="9"/>
        <end position="92"/>
    </location>
</feature>
<feature type="region of interest" description="Disordered" evidence="3">
    <location>
        <begin position="76"/>
        <end position="128"/>
    </location>
</feature>
<accession>A0A9Q0ESY6</accession>
<dbReference type="SMART" id="SM01305">
    <property type="entry name" value="RESP18"/>
    <property type="match status" value="1"/>
</dbReference>
<dbReference type="GO" id="GO:0035773">
    <property type="term" value="P:insulin secretion involved in cellular response to glucose stimulus"/>
    <property type="evidence" value="ECO:0007669"/>
    <property type="project" value="TreeGrafter"/>
</dbReference>
<protein>
    <recommendedName>
        <fullName evidence="4">RESP18 domain-containing protein</fullName>
    </recommendedName>
</protein>
<dbReference type="AlphaFoldDB" id="A0A9Q0ESY6"/>
<keyword evidence="2" id="KW-0968">Cytoplasmic vesicle</keyword>
<dbReference type="GO" id="GO:0030133">
    <property type="term" value="C:transport vesicle"/>
    <property type="evidence" value="ECO:0007669"/>
    <property type="project" value="UniProtKB-SubCell"/>
</dbReference>
<evidence type="ECO:0000313" key="6">
    <source>
        <dbReference type="Proteomes" id="UP001148018"/>
    </source>
</evidence>
<feature type="non-terminal residue" evidence="5">
    <location>
        <position position="1"/>
    </location>
</feature>
<feature type="compositionally biased region" description="Basic and acidic residues" evidence="3">
    <location>
        <begin position="85"/>
        <end position="110"/>
    </location>
</feature>
<dbReference type="PANTHER" id="PTHR46106">
    <property type="entry name" value="IA-2 PROTEIN TYROSINE PHOSPHATASE, ISOFORM C"/>
    <property type="match status" value="1"/>
</dbReference>